<sequence>MAPSCDTAPSHPVPAHTPPRIATRRRRRTPMSTRLLLLVAISALTLAACKGTQAPDAAQSPATPAATADAPAPASAPATAPTSAAASVVAENAWSRATPPGAPVAGGYVTLRNQSSTPDRLVAVESPASAQVELHDMRMDGGVMKMRRLDDGLALPPGETVVLGPGGTHLMFIGPHAPFEVGKPVMATLVFEHAPRVELQFDVRAMGAAAPDDDHHHAGHMQ</sequence>
<dbReference type="KEGG" id="xcb:XC_2144"/>
<feature type="region of interest" description="Disordered" evidence="1">
    <location>
        <begin position="54"/>
        <end position="79"/>
    </location>
</feature>
<evidence type="ECO:0000313" key="3">
    <source>
        <dbReference type="Proteomes" id="UP000000420"/>
    </source>
</evidence>
<dbReference type="PANTHER" id="PTHR36302">
    <property type="entry name" value="BLR7088 PROTEIN"/>
    <property type="match status" value="1"/>
</dbReference>
<dbReference type="AlphaFoldDB" id="A0A0H2X9A5"/>
<evidence type="ECO:0008006" key="4">
    <source>
        <dbReference type="Google" id="ProtNLM"/>
    </source>
</evidence>
<evidence type="ECO:0000313" key="2">
    <source>
        <dbReference type="EMBL" id="AAY49200.1"/>
    </source>
</evidence>
<gene>
    <name evidence="2" type="ordered locus">XC_2144</name>
</gene>
<dbReference type="EMBL" id="CP000050">
    <property type="protein sequence ID" value="AAY49200.1"/>
    <property type="molecule type" value="Genomic_DNA"/>
</dbReference>
<name>A0A0H2X9A5_XANC8</name>
<organism evidence="2 3">
    <name type="scientific">Xanthomonas campestris pv. campestris (strain 8004)</name>
    <dbReference type="NCBI Taxonomy" id="314565"/>
    <lineage>
        <taxon>Bacteria</taxon>
        <taxon>Pseudomonadati</taxon>
        <taxon>Pseudomonadota</taxon>
        <taxon>Gammaproteobacteria</taxon>
        <taxon>Lysobacterales</taxon>
        <taxon>Lysobacteraceae</taxon>
        <taxon>Xanthomonas</taxon>
    </lineage>
</organism>
<reference evidence="2 3" key="1">
    <citation type="journal article" date="2005" name="Genome Res.">
        <title>Comparative and functional genomic analyses of the pathogenicity of phytopathogen Xanthomonas campestris pv. campestris.</title>
        <authorList>
            <person name="Qian W."/>
            <person name="Jia Y."/>
            <person name="Ren S.X."/>
            <person name="He Y.Q."/>
            <person name="Feng J.X."/>
            <person name="Lu L.F."/>
            <person name="Sun Q."/>
            <person name="Ying G."/>
            <person name="Tang D.J."/>
            <person name="Tang H."/>
            <person name="Wu W."/>
            <person name="Hao P."/>
            <person name="Wang L."/>
            <person name="Jiang B.L."/>
            <person name="Zeng S."/>
            <person name="Gu W.Y."/>
            <person name="Lu G."/>
            <person name="Rong L."/>
            <person name="Tian Y."/>
            <person name="Yao Z."/>
            <person name="Fu G."/>
            <person name="Chen B."/>
            <person name="Fang R."/>
            <person name="Qiang B."/>
            <person name="Chen Z."/>
            <person name="Zhao G.P."/>
            <person name="Tang J.L."/>
            <person name="He C."/>
        </authorList>
    </citation>
    <scope>NUCLEOTIDE SEQUENCE [LARGE SCALE GENOMIC DNA]</scope>
    <source>
        <strain evidence="2 3">8004</strain>
    </source>
</reference>
<dbReference type="InterPro" id="IPR036182">
    <property type="entry name" value="PCuAC_sf"/>
</dbReference>
<dbReference type="SUPFAM" id="SSF110087">
    <property type="entry name" value="DR1885-like metal-binding protein"/>
    <property type="match status" value="1"/>
</dbReference>
<dbReference type="Gene3D" id="2.60.40.1890">
    <property type="entry name" value="PCu(A)C copper chaperone"/>
    <property type="match status" value="1"/>
</dbReference>
<feature type="region of interest" description="Disordered" evidence="1">
    <location>
        <begin position="1"/>
        <end position="29"/>
    </location>
</feature>
<dbReference type="InterPro" id="IPR058248">
    <property type="entry name" value="Lxx211020-like"/>
</dbReference>
<dbReference type="InterPro" id="IPR007410">
    <property type="entry name" value="LpqE-like"/>
</dbReference>
<proteinExistence type="predicted"/>
<accession>A0A0H2X9A5</accession>
<evidence type="ECO:0000256" key="1">
    <source>
        <dbReference type="SAM" id="MobiDB-lite"/>
    </source>
</evidence>
<dbReference type="PANTHER" id="PTHR36302:SF1">
    <property type="entry name" value="COPPER CHAPERONE PCU(A)C"/>
    <property type="match status" value="1"/>
</dbReference>
<dbReference type="HOGENOM" id="CLU_100939_0_2_6"/>
<protein>
    <recommendedName>
        <fullName evidence="4">Copper chaperone PCu(A)C</fullName>
    </recommendedName>
</protein>
<dbReference type="Pfam" id="PF04314">
    <property type="entry name" value="PCuAC"/>
    <property type="match status" value="1"/>
</dbReference>
<dbReference type="Proteomes" id="UP000000420">
    <property type="component" value="Chromosome"/>
</dbReference>